<accession>A0ABT9SDY3</accession>
<dbReference type="InterPro" id="IPR003779">
    <property type="entry name" value="CMD-like"/>
</dbReference>
<dbReference type="RefSeq" id="WP_307691714.1">
    <property type="nucleotide sequence ID" value="NZ_JAUSRO010000015.1"/>
</dbReference>
<gene>
    <name evidence="2" type="ORF">J2W36_004223</name>
</gene>
<dbReference type="Gene3D" id="1.20.1290.10">
    <property type="entry name" value="AhpD-like"/>
    <property type="match status" value="2"/>
</dbReference>
<organism evidence="2 3">
    <name type="scientific">Variovorax ginsengisoli</name>
    <dbReference type="NCBI Taxonomy" id="363844"/>
    <lineage>
        <taxon>Bacteria</taxon>
        <taxon>Pseudomonadati</taxon>
        <taxon>Pseudomonadota</taxon>
        <taxon>Betaproteobacteria</taxon>
        <taxon>Burkholderiales</taxon>
        <taxon>Comamonadaceae</taxon>
        <taxon>Variovorax</taxon>
    </lineage>
</organism>
<dbReference type="InterPro" id="IPR029032">
    <property type="entry name" value="AhpD-like"/>
</dbReference>
<dbReference type="PANTHER" id="PTHR33930:SF2">
    <property type="entry name" value="BLR3452 PROTEIN"/>
    <property type="match status" value="1"/>
</dbReference>
<comment type="caution">
    <text evidence="2">The sequence shown here is derived from an EMBL/GenBank/DDBJ whole genome shotgun (WGS) entry which is preliminary data.</text>
</comment>
<dbReference type="Proteomes" id="UP001226867">
    <property type="component" value="Unassembled WGS sequence"/>
</dbReference>
<feature type="domain" description="Carboxymuconolactone decarboxylase-like" evidence="1">
    <location>
        <begin position="158"/>
        <end position="228"/>
    </location>
</feature>
<proteinExistence type="predicted"/>
<evidence type="ECO:0000259" key="1">
    <source>
        <dbReference type="Pfam" id="PF02627"/>
    </source>
</evidence>
<sequence length="249" mass="27416">MSSKEALSRIREDFERRRGYWNSEWERLLHINPSYVQAYLELSAYTAERGGLSPKTRELIYVATNCSPTHFFERGVRQHARFAREFGASLEELIAVAMVVSTVGIQTYLLGAAALEELVPGALTSSDHKAYAKTVRQKHLQLLGAALPEVEAAISVDPVFYDVWLDFASASVGAEGPLSRKDSHLIALAAYAMCTQLSGPGVRQHMRAALDSGATPNEIMDVCKLITSMGVHAVVLPVPVIIDEWEKQS</sequence>
<dbReference type="Pfam" id="PF02627">
    <property type="entry name" value="CMD"/>
    <property type="match status" value="2"/>
</dbReference>
<reference evidence="2 3" key="1">
    <citation type="submission" date="2023-07" db="EMBL/GenBank/DDBJ databases">
        <title>Sorghum-associated microbial communities from plants grown in Nebraska, USA.</title>
        <authorList>
            <person name="Schachtman D."/>
        </authorList>
    </citation>
    <scope>NUCLEOTIDE SEQUENCE [LARGE SCALE GENOMIC DNA]</scope>
    <source>
        <strain evidence="2 3">DS1607</strain>
    </source>
</reference>
<feature type="domain" description="Carboxymuconolactone decarboxylase-like" evidence="1">
    <location>
        <begin position="33"/>
        <end position="102"/>
    </location>
</feature>
<dbReference type="SUPFAM" id="SSF69118">
    <property type="entry name" value="AhpD-like"/>
    <property type="match status" value="2"/>
</dbReference>
<dbReference type="PANTHER" id="PTHR33930">
    <property type="entry name" value="ALKYL HYDROPEROXIDE REDUCTASE AHPD"/>
    <property type="match status" value="1"/>
</dbReference>
<evidence type="ECO:0000313" key="2">
    <source>
        <dbReference type="EMBL" id="MDP9901951.1"/>
    </source>
</evidence>
<keyword evidence="3" id="KW-1185">Reference proteome</keyword>
<protein>
    <submittedName>
        <fullName evidence="2">Alkylhydroperoxidase/carboxymuconolactone decarboxylase family protein YurZ</fullName>
    </submittedName>
</protein>
<name>A0ABT9SDY3_9BURK</name>
<dbReference type="EMBL" id="JAUSRO010000015">
    <property type="protein sequence ID" value="MDP9901951.1"/>
    <property type="molecule type" value="Genomic_DNA"/>
</dbReference>
<evidence type="ECO:0000313" key="3">
    <source>
        <dbReference type="Proteomes" id="UP001226867"/>
    </source>
</evidence>